<protein>
    <submittedName>
        <fullName evidence="1">Mitotic apparatus protein p62-like protein</fullName>
    </submittedName>
</protein>
<name>A0A161N1I2_TRIIF</name>
<dbReference type="AlphaFoldDB" id="A0A161N1I2"/>
<organism evidence="1">
    <name type="scientific">Triatoma infestans</name>
    <name type="common">Assassin bug</name>
    <dbReference type="NCBI Taxonomy" id="30076"/>
    <lineage>
        <taxon>Eukaryota</taxon>
        <taxon>Metazoa</taxon>
        <taxon>Ecdysozoa</taxon>
        <taxon>Arthropoda</taxon>
        <taxon>Hexapoda</taxon>
        <taxon>Insecta</taxon>
        <taxon>Pterygota</taxon>
        <taxon>Neoptera</taxon>
        <taxon>Paraneoptera</taxon>
        <taxon>Hemiptera</taxon>
        <taxon>Heteroptera</taxon>
        <taxon>Panheteroptera</taxon>
        <taxon>Cimicomorpha</taxon>
        <taxon>Reduviidae</taxon>
        <taxon>Triatominae</taxon>
        <taxon>Triatoma</taxon>
    </lineage>
</organism>
<reference evidence="1" key="1">
    <citation type="submission" date="2016-04" db="EMBL/GenBank/DDBJ databases">
        <authorList>
            <person name="Calderon-Fernandez G.M.Sr."/>
        </authorList>
    </citation>
    <scope>NUCLEOTIDE SEQUENCE</scope>
    <source>
        <strain evidence="1">Int1</strain>
        <tissue evidence="1">Integument</tissue>
    </source>
</reference>
<accession>A0A161N1I2</accession>
<reference evidence="1" key="2">
    <citation type="journal article" date="2017" name="J. Med. Entomol.">
        <title>Transcriptome Analysis of the Triatoma infestans (Hemiptera: Reduviidae) Integument.</title>
        <authorList>
            <person name="Calderon-Fernandez G.M."/>
            <person name="Moriconi D.E."/>
            <person name="Dulbecco A.B."/>
            <person name="Juarez M.P."/>
        </authorList>
    </citation>
    <scope>NUCLEOTIDE SEQUENCE</scope>
    <source>
        <strain evidence="1">Int1</strain>
        <tissue evidence="1">Integument</tissue>
    </source>
</reference>
<evidence type="ECO:0000313" key="1">
    <source>
        <dbReference type="EMBL" id="JAS00972.1"/>
    </source>
</evidence>
<dbReference type="EMBL" id="GEMB01002208">
    <property type="protein sequence ID" value="JAS00972.1"/>
    <property type="molecule type" value="Transcribed_RNA"/>
</dbReference>
<proteinExistence type="predicted"/>
<sequence>MKKRKKKIVKPMWQIHHLNIGLVVSWYLKTDFDNNKGDYPLWKIDGKSLLQKYDRYKNKGKDFFYKSTTIYAGWSKAVVDTYYPIKVESSKNWRSRECSQI</sequence>